<accession>I3YFX5</accession>
<evidence type="ECO:0000256" key="1">
    <source>
        <dbReference type="SAM" id="SignalP"/>
    </source>
</evidence>
<gene>
    <name evidence="2" type="ordered locus">Thivi_4070</name>
</gene>
<proteinExistence type="predicted"/>
<dbReference type="GO" id="GO:0020037">
    <property type="term" value="F:heme binding"/>
    <property type="evidence" value="ECO:0007669"/>
    <property type="project" value="InterPro"/>
</dbReference>
<reference evidence="2 3" key="1">
    <citation type="submission" date="2012-06" db="EMBL/GenBank/DDBJ databases">
        <title>Complete sequence of Thiocystis violascens DSM 198.</title>
        <authorList>
            <consortium name="US DOE Joint Genome Institute"/>
            <person name="Lucas S."/>
            <person name="Han J."/>
            <person name="Lapidus A."/>
            <person name="Cheng J.-F."/>
            <person name="Goodwin L."/>
            <person name="Pitluck S."/>
            <person name="Peters L."/>
            <person name="Ovchinnikova G."/>
            <person name="Teshima H."/>
            <person name="Detter J.C."/>
            <person name="Han C."/>
            <person name="Tapia R."/>
            <person name="Land M."/>
            <person name="Hauser L."/>
            <person name="Kyrpides N."/>
            <person name="Ivanova N."/>
            <person name="Pagani I."/>
            <person name="Vogl K."/>
            <person name="Liu Z."/>
            <person name="Frigaard N.-U."/>
            <person name="Bryant D."/>
            <person name="Woyke T."/>
        </authorList>
    </citation>
    <scope>NUCLEOTIDE SEQUENCE [LARGE SCALE GENOMIC DNA]</scope>
    <source>
        <strain evidence="3">ATCC 17096 / DSM 198 / 6111</strain>
    </source>
</reference>
<dbReference type="Proteomes" id="UP000006062">
    <property type="component" value="Chromosome"/>
</dbReference>
<protein>
    <recommendedName>
        <fullName evidence="4">Green heme protein</fullName>
    </recommendedName>
</protein>
<keyword evidence="1" id="KW-0732">Signal</keyword>
<feature type="chain" id="PRO_5003683468" description="Green heme protein" evidence="1">
    <location>
        <begin position="28"/>
        <end position="97"/>
    </location>
</feature>
<dbReference type="HOGENOM" id="CLU_159396_2_1_6"/>
<dbReference type="eggNOG" id="COG2010">
    <property type="taxonomic scope" value="Bacteria"/>
</dbReference>
<name>I3YFX5_THIV6</name>
<evidence type="ECO:0000313" key="2">
    <source>
        <dbReference type="EMBL" id="AFL75893.1"/>
    </source>
</evidence>
<dbReference type="EMBL" id="CP003154">
    <property type="protein sequence ID" value="AFL75893.1"/>
    <property type="molecule type" value="Genomic_DNA"/>
</dbReference>
<evidence type="ECO:0000313" key="3">
    <source>
        <dbReference type="Proteomes" id="UP000006062"/>
    </source>
</evidence>
<feature type="signal peptide" evidence="1">
    <location>
        <begin position="1"/>
        <end position="27"/>
    </location>
</feature>
<dbReference type="SUPFAM" id="SSF46626">
    <property type="entry name" value="Cytochrome c"/>
    <property type="match status" value="1"/>
</dbReference>
<dbReference type="RefSeq" id="WP_014780279.1">
    <property type="nucleotide sequence ID" value="NC_018012.1"/>
</dbReference>
<organism evidence="2 3">
    <name type="scientific">Thiocystis violascens (strain ATCC 17096 / DSM 198 / 6111)</name>
    <name type="common">Chromatium violascens</name>
    <dbReference type="NCBI Taxonomy" id="765911"/>
    <lineage>
        <taxon>Bacteria</taxon>
        <taxon>Pseudomonadati</taxon>
        <taxon>Pseudomonadota</taxon>
        <taxon>Gammaproteobacteria</taxon>
        <taxon>Chromatiales</taxon>
        <taxon>Chromatiaceae</taxon>
        <taxon>Thiocystis</taxon>
    </lineage>
</organism>
<evidence type="ECO:0008006" key="4">
    <source>
        <dbReference type="Google" id="ProtNLM"/>
    </source>
</evidence>
<dbReference type="KEGG" id="tvi:Thivi_4070"/>
<dbReference type="GO" id="GO:0009055">
    <property type="term" value="F:electron transfer activity"/>
    <property type="evidence" value="ECO:0007669"/>
    <property type="project" value="InterPro"/>
</dbReference>
<dbReference type="STRING" id="765911.Thivi_4070"/>
<keyword evidence="3" id="KW-1185">Reference proteome</keyword>
<dbReference type="AlphaFoldDB" id="I3YFX5"/>
<sequence>MIYRLSVLASTLAGLVLIAGTPAPAVAADDAESLYQTHCIRCHGSEIYTREDRKISSFEGLERQVQRCELSLGLQWFDENISDVAAYLNHRYYKFPR</sequence>
<dbReference type="InterPro" id="IPR036909">
    <property type="entry name" value="Cyt_c-like_dom_sf"/>
</dbReference>